<evidence type="ECO:0000256" key="1">
    <source>
        <dbReference type="ARBA" id="ARBA00008345"/>
    </source>
</evidence>
<dbReference type="PROSITE" id="PS51273">
    <property type="entry name" value="GATASE_TYPE_1"/>
    <property type="match status" value="1"/>
</dbReference>
<dbReference type="GO" id="GO:0004359">
    <property type="term" value="F:glutaminase activity"/>
    <property type="evidence" value="ECO:0007669"/>
    <property type="project" value="UniProtKB-EC"/>
</dbReference>
<dbReference type="GO" id="GO:0008614">
    <property type="term" value="P:pyridoxine metabolic process"/>
    <property type="evidence" value="ECO:0007669"/>
    <property type="project" value="TreeGrafter"/>
</dbReference>
<dbReference type="HAMAP" id="MF_01615">
    <property type="entry name" value="PdxT"/>
    <property type="match status" value="1"/>
</dbReference>
<dbReference type="InterPro" id="IPR021196">
    <property type="entry name" value="PdxT/SNO_CS"/>
</dbReference>
<dbReference type="NCBIfam" id="TIGR03800">
    <property type="entry name" value="PLP_synth_Pdx2"/>
    <property type="match status" value="1"/>
</dbReference>
<dbReference type="GO" id="GO:0016829">
    <property type="term" value="F:lyase activity"/>
    <property type="evidence" value="ECO:0007669"/>
    <property type="project" value="UniProtKB-KW"/>
</dbReference>
<dbReference type="InterPro" id="IPR029062">
    <property type="entry name" value="Class_I_gatase-like"/>
</dbReference>
<evidence type="ECO:0000256" key="3">
    <source>
        <dbReference type="ARBA" id="ARBA00022801"/>
    </source>
</evidence>
<dbReference type="Gene3D" id="3.40.50.880">
    <property type="match status" value="1"/>
</dbReference>
<comment type="catalytic activity">
    <reaction evidence="7">
        <text>L-glutamine + H2O = L-glutamate + NH4(+)</text>
        <dbReference type="Rhea" id="RHEA:15889"/>
        <dbReference type="ChEBI" id="CHEBI:15377"/>
        <dbReference type="ChEBI" id="CHEBI:28938"/>
        <dbReference type="ChEBI" id="CHEBI:29985"/>
        <dbReference type="ChEBI" id="CHEBI:58359"/>
        <dbReference type="EC" id="3.5.1.2"/>
    </reaction>
</comment>
<evidence type="ECO:0000256" key="5">
    <source>
        <dbReference type="ARBA" id="ARBA00022962"/>
    </source>
</evidence>
<keyword evidence="5" id="KW-0315">Glutamine amidotransferase</keyword>
<dbReference type="GO" id="GO:0005829">
    <property type="term" value="C:cytosol"/>
    <property type="evidence" value="ECO:0007669"/>
    <property type="project" value="TreeGrafter"/>
</dbReference>
<accession>A0A382YQG2</accession>
<dbReference type="Pfam" id="PF01174">
    <property type="entry name" value="SNO"/>
    <property type="match status" value="1"/>
</dbReference>
<dbReference type="FunFam" id="3.40.50.880:FF:000010">
    <property type="entry name" value="uncharacterized protein LOC100176842 isoform X2"/>
    <property type="match status" value="1"/>
</dbReference>
<dbReference type="PROSITE" id="PS01236">
    <property type="entry name" value="PDXT_SNO_1"/>
    <property type="match status" value="1"/>
</dbReference>
<dbReference type="EC" id="3.5.1.2" evidence="2"/>
<dbReference type="InterPro" id="IPR002161">
    <property type="entry name" value="PdxT/SNO"/>
</dbReference>
<gene>
    <name evidence="8" type="ORF">METZ01_LOCUS438298</name>
</gene>
<evidence type="ECO:0000256" key="2">
    <source>
        <dbReference type="ARBA" id="ARBA00012918"/>
    </source>
</evidence>
<dbReference type="GO" id="GO:1903600">
    <property type="term" value="C:glutaminase complex"/>
    <property type="evidence" value="ECO:0007669"/>
    <property type="project" value="TreeGrafter"/>
</dbReference>
<comment type="similarity">
    <text evidence="1">Belongs to the glutaminase PdxT/SNO family.</text>
</comment>
<name>A0A382YQG2_9ZZZZ</name>
<evidence type="ECO:0000256" key="6">
    <source>
        <dbReference type="ARBA" id="ARBA00023239"/>
    </source>
</evidence>
<dbReference type="CDD" id="cd01749">
    <property type="entry name" value="GATase1_PB"/>
    <property type="match status" value="1"/>
</dbReference>
<keyword evidence="4" id="KW-0663">Pyridoxal phosphate</keyword>
<evidence type="ECO:0000313" key="8">
    <source>
        <dbReference type="EMBL" id="SVD85444.1"/>
    </source>
</evidence>
<proteinExistence type="inferred from homology"/>
<keyword evidence="6" id="KW-0456">Lyase</keyword>
<dbReference type="PIRSF" id="PIRSF005639">
    <property type="entry name" value="Glut_amidoT_SNO"/>
    <property type="match status" value="1"/>
</dbReference>
<dbReference type="PROSITE" id="PS51274">
    <property type="entry name" value="GATASE_COBBQ"/>
    <property type="match status" value="1"/>
</dbReference>
<dbReference type="EMBL" id="UINC01177674">
    <property type="protein sequence ID" value="SVD85444.1"/>
    <property type="molecule type" value="Genomic_DNA"/>
</dbReference>
<reference evidence="8" key="1">
    <citation type="submission" date="2018-05" db="EMBL/GenBank/DDBJ databases">
        <authorList>
            <person name="Lanie J.A."/>
            <person name="Ng W.-L."/>
            <person name="Kazmierczak K.M."/>
            <person name="Andrzejewski T.M."/>
            <person name="Davidsen T.M."/>
            <person name="Wayne K.J."/>
            <person name="Tettelin H."/>
            <person name="Glass J.I."/>
            <person name="Rusch D."/>
            <person name="Podicherti R."/>
            <person name="Tsui H.-C.T."/>
            <person name="Winkler M.E."/>
        </authorList>
    </citation>
    <scope>NUCLEOTIDE SEQUENCE</scope>
</reference>
<dbReference type="SUPFAM" id="SSF52317">
    <property type="entry name" value="Class I glutamine amidotransferase-like"/>
    <property type="match status" value="1"/>
</dbReference>
<dbReference type="PANTHER" id="PTHR31559">
    <property type="entry name" value="PYRIDOXAL 5'-PHOSPHATE SYNTHASE SUBUNIT SNO"/>
    <property type="match status" value="1"/>
</dbReference>
<evidence type="ECO:0000256" key="4">
    <source>
        <dbReference type="ARBA" id="ARBA00022898"/>
    </source>
</evidence>
<evidence type="ECO:0000256" key="7">
    <source>
        <dbReference type="ARBA" id="ARBA00049534"/>
    </source>
</evidence>
<protein>
    <recommendedName>
        <fullName evidence="2">glutaminase</fullName>
        <ecNumber evidence="2">3.5.1.2</ecNumber>
    </recommendedName>
</protein>
<keyword evidence="3" id="KW-0378">Hydrolase</keyword>
<dbReference type="PROSITE" id="PS51130">
    <property type="entry name" value="PDXT_SNO_2"/>
    <property type="match status" value="1"/>
</dbReference>
<dbReference type="GO" id="GO:0042823">
    <property type="term" value="P:pyridoxal phosphate biosynthetic process"/>
    <property type="evidence" value="ECO:0007669"/>
    <property type="project" value="InterPro"/>
</dbReference>
<dbReference type="PANTHER" id="PTHR31559:SF0">
    <property type="entry name" value="PYRIDOXAL 5'-PHOSPHATE SYNTHASE SUBUNIT SNO1-RELATED"/>
    <property type="match status" value="1"/>
</dbReference>
<sequence>MAVQGDFSEHLEILKTLNVQTQEVRLPKDLEGVDGLIIPGGESTTLRKLFDIYELTDPIKRYAQSGGPIWGTCAGMIMMAQTLTDDRPEPLNLMNITVKRNAYGRQLDSFEADIPVSVIEGNPIHAIFIRAPSFTYIGENVEVIAKLNDGTPVAVKQDNMLATAFHPELTNDVRFHKFFISLIK</sequence>
<organism evidence="8">
    <name type="scientific">marine metagenome</name>
    <dbReference type="NCBI Taxonomy" id="408172"/>
    <lineage>
        <taxon>unclassified sequences</taxon>
        <taxon>metagenomes</taxon>
        <taxon>ecological metagenomes</taxon>
    </lineage>
</organism>
<dbReference type="AlphaFoldDB" id="A0A382YQG2"/>